<comment type="caution">
    <text evidence="2">The sequence shown here is derived from an EMBL/GenBank/DDBJ whole genome shotgun (WGS) entry which is preliminary data.</text>
</comment>
<gene>
    <name evidence="2" type="ORF">DF183_03445</name>
</gene>
<protein>
    <submittedName>
        <fullName evidence="2">Siderophore-interacting protein</fullName>
    </submittedName>
</protein>
<dbReference type="PROSITE" id="PS51384">
    <property type="entry name" value="FAD_FR"/>
    <property type="match status" value="1"/>
</dbReference>
<dbReference type="GO" id="GO:0016491">
    <property type="term" value="F:oxidoreductase activity"/>
    <property type="evidence" value="ECO:0007669"/>
    <property type="project" value="InterPro"/>
</dbReference>
<dbReference type="InterPro" id="IPR007037">
    <property type="entry name" value="SIP_rossman_dom"/>
</dbReference>
<organism evidence="2 3">
    <name type="scientific">Alcaligenes faecalis</name>
    <dbReference type="NCBI Taxonomy" id="511"/>
    <lineage>
        <taxon>Bacteria</taxon>
        <taxon>Pseudomonadati</taxon>
        <taxon>Pseudomonadota</taxon>
        <taxon>Betaproteobacteria</taxon>
        <taxon>Burkholderiales</taxon>
        <taxon>Alcaligenaceae</taxon>
        <taxon>Alcaligenes</taxon>
    </lineage>
</organism>
<evidence type="ECO:0000256" key="1">
    <source>
        <dbReference type="ARBA" id="ARBA00035644"/>
    </source>
</evidence>
<dbReference type="PANTHER" id="PTHR30157:SF0">
    <property type="entry name" value="NADPH-DEPENDENT FERRIC-CHELATE REDUCTASE"/>
    <property type="match status" value="1"/>
</dbReference>
<dbReference type="Gene3D" id="2.40.30.10">
    <property type="entry name" value="Translation factors"/>
    <property type="match status" value="1"/>
</dbReference>
<accession>A0A2U2BP88</accession>
<dbReference type="InterPro" id="IPR017927">
    <property type="entry name" value="FAD-bd_FR_type"/>
</dbReference>
<dbReference type="STRING" id="511.UZ73_01660"/>
<dbReference type="PANTHER" id="PTHR30157">
    <property type="entry name" value="FERRIC REDUCTASE, NADPH-DEPENDENT"/>
    <property type="match status" value="1"/>
</dbReference>
<dbReference type="OrthoDB" id="9814826at2"/>
<name>A0A2U2BP88_ALCFA</name>
<dbReference type="Proteomes" id="UP000245216">
    <property type="component" value="Unassembled WGS sequence"/>
</dbReference>
<evidence type="ECO:0000313" key="2">
    <source>
        <dbReference type="EMBL" id="PWE15796.1"/>
    </source>
</evidence>
<reference evidence="2 3" key="1">
    <citation type="submission" date="2018-05" db="EMBL/GenBank/DDBJ databases">
        <title>Genome Sequence of an Efficient Indole-Degrading Bacterium, Alcaligenes sp.YBY.</title>
        <authorList>
            <person name="Yang B."/>
        </authorList>
    </citation>
    <scope>NUCLEOTIDE SEQUENCE [LARGE SCALE GENOMIC DNA]</scope>
    <source>
        <strain evidence="2 3">YBY</strain>
    </source>
</reference>
<dbReference type="InterPro" id="IPR039374">
    <property type="entry name" value="SIP_fam"/>
</dbReference>
<dbReference type="InterPro" id="IPR039261">
    <property type="entry name" value="FNR_nucleotide-bd"/>
</dbReference>
<sequence>MQSEQLTQKVAHTLKLRLLTVKKRRELGPDMVRITLEGSDLEGFYTPGFDDHVKLIFPDPITKELRLPQMGDRGMVFAAGQEKPPIRDYTPREFREQELEMDIDFVVHGEGPACQWAMHAKEGDKLGVAGPRGSFLVSKDLDWQILIGDETAVPAMARRVKELPSNVKVQVYVLARNLLTVGAMEAPDHVTVNWIPSLAGLNGILDALRAAPELSGTGYVWVAAEYSIAQSLREYWVQERGLDKGAIRASSYWRQGDQGEDAPLLD</sequence>
<proteinExistence type="inferred from homology"/>
<dbReference type="Gene3D" id="3.40.50.80">
    <property type="entry name" value="Nucleotide-binding domain of ferredoxin-NADP reductase (FNR) module"/>
    <property type="match status" value="1"/>
</dbReference>
<dbReference type="SUPFAM" id="SSF63380">
    <property type="entry name" value="Riboflavin synthase domain-like"/>
    <property type="match status" value="1"/>
</dbReference>
<dbReference type="EMBL" id="QEXO01000001">
    <property type="protein sequence ID" value="PWE15796.1"/>
    <property type="molecule type" value="Genomic_DNA"/>
</dbReference>
<dbReference type="InterPro" id="IPR013113">
    <property type="entry name" value="SIP_FAD-bd"/>
</dbReference>
<comment type="similarity">
    <text evidence="1">Belongs to the SIP oxidoreductase family.</text>
</comment>
<dbReference type="RefSeq" id="WP_042481440.1">
    <property type="nucleotide sequence ID" value="NZ_CP023667.1"/>
</dbReference>
<reference evidence="2 3" key="2">
    <citation type="submission" date="2018-05" db="EMBL/GenBank/DDBJ databases">
        <authorList>
            <person name="Lanie J.A."/>
            <person name="Ng W.-L."/>
            <person name="Kazmierczak K.M."/>
            <person name="Andrzejewski T.M."/>
            <person name="Davidsen T.M."/>
            <person name="Wayne K.J."/>
            <person name="Tettelin H."/>
            <person name="Glass J.I."/>
            <person name="Rusch D."/>
            <person name="Podicherti R."/>
            <person name="Tsui H.-C.T."/>
            <person name="Winkler M.E."/>
        </authorList>
    </citation>
    <scope>NUCLEOTIDE SEQUENCE [LARGE SCALE GENOMIC DNA]</scope>
    <source>
        <strain evidence="2 3">YBY</strain>
    </source>
</reference>
<dbReference type="Pfam" id="PF08021">
    <property type="entry name" value="FAD_binding_9"/>
    <property type="match status" value="1"/>
</dbReference>
<dbReference type="InterPro" id="IPR017938">
    <property type="entry name" value="Riboflavin_synthase-like_b-brl"/>
</dbReference>
<evidence type="ECO:0000313" key="3">
    <source>
        <dbReference type="Proteomes" id="UP000245216"/>
    </source>
</evidence>
<dbReference type="CDD" id="cd06193">
    <property type="entry name" value="siderophore_interacting"/>
    <property type="match status" value="1"/>
</dbReference>
<dbReference type="AlphaFoldDB" id="A0A2U2BP88"/>
<dbReference type="Pfam" id="PF04954">
    <property type="entry name" value="SIP"/>
    <property type="match status" value="1"/>
</dbReference>